<organism evidence="5 6">
    <name type="scientific">Aquiflexum gelatinilyticum</name>
    <dbReference type="NCBI Taxonomy" id="2961943"/>
    <lineage>
        <taxon>Bacteria</taxon>
        <taxon>Pseudomonadati</taxon>
        <taxon>Bacteroidota</taxon>
        <taxon>Cytophagia</taxon>
        <taxon>Cytophagales</taxon>
        <taxon>Cyclobacteriaceae</taxon>
        <taxon>Aquiflexum</taxon>
    </lineage>
</organism>
<feature type="domain" description="SbsA Ig-like" evidence="4">
    <location>
        <begin position="31"/>
        <end position="131"/>
    </location>
</feature>
<evidence type="ECO:0000256" key="1">
    <source>
        <dbReference type="ARBA" id="ARBA00022729"/>
    </source>
</evidence>
<dbReference type="Pfam" id="PF13205">
    <property type="entry name" value="Big_5"/>
    <property type="match status" value="1"/>
</dbReference>
<dbReference type="EMBL" id="JANSUY010000002">
    <property type="protein sequence ID" value="MCR9014374.1"/>
    <property type="molecule type" value="Genomic_DNA"/>
</dbReference>
<gene>
    <name evidence="5" type="ORF">NU887_04965</name>
</gene>
<evidence type="ECO:0000313" key="6">
    <source>
        <dbReference type="Proteomes" id="UP001142175"/>
    </source>
</evidence>
<dbReference type="InterPro" id="IPR032812">
    <property type="entry name" value="SbsA_Ig"/>
</dbReference>
<dbReference type="InterPro" id="IPR014755">
    <property type="entry name" value="Cu-Rt/internalin_Ig-like"/>
</dbReference>
<dbReference type="RefSeq" id="WP_258422254.1">
    <property type="nucleotide sequence ID" value="NZ_JANSUY010000002.1"/>
</dbReference>
<proteinExistence type="predicted"/>
<evidence type="ECO:0000313" key="5">
    <source>
        <dbReference type="EMBL" id="MCR9014374.1"/>
    </source>
</evidence>
<dbReference type="PROSITE" id="PS51257">
    <property type="entry name" value="PROKAR_LIPOPROTEIN"/>
    <property type="match status" value="1"/>
</dbReference>
<keyword evidence="6" id="KW-1185">Reference proteome</keyword>
<evidence type="ECO:0000256" key="3">
    <source>
        <dbReference type="SAM" id="SignalP"/>
    </source>
</evidence>
<feature type="chain" id="PRO_5040818491" evidence="3">
    <location>
        <begin position="21"/>
        <end position="561"/>
    </location>
</feature>
<name>A0A9X2SXZ3_9BACT</name>
<reference evidence="5" key="1">
    <citation type="submission" date="2022-08" db="EMBL/GenBank/DDBJ databases">
        <authorList>
            <person name="Zhang D."/>
        </authorList>
    </citation>
    <scope>NUCLEOTIDE SEQUENCE</scope>
    <source>
        <strain evidence="5">XJ19-11</strain>
    </source>
</reference>
<accession>A0A9X2SXZ3</accession>
<comment type="caution">
    <text evidence="5">The sequence shown here is derived from an EMBL/GenBank/DDBJ whole genome shotgun (WGS) entry which is preliminary data.</text>
</comment>
<evidence type="ECO:0000256" key="2">
    <source>
        <dbReference type="SAM" id="MobiDB-lite"/>
    </source>
</evidence>
<dbReference type="Gene3D" id="2.60.40.1220">
    <property type="match status" value="1"/>
</dbReference>
<dbReference type="AlphaFoldDB" id="A0A9X2SXZ3"/>
<evidence type="ECO:0000259" key="4">
    <source>
        <dbReference type="Pfam" id="PF13205"/>
    </source>
</evidence>
<feature type="region of interest" description="Disordered" evidence="2">
    <location>
        <begin position="23"/>
        <end position="44"/>
    </location>
</feature>
<sequence length="561" mass="64151">MKHSNYLLGIILLFTVVSCAKQGTPMGGPKDEDPPKLLSINPSNESTNVKPSIIELEFDEYVKAETPNKQIIITPRINKDEMEVTTNKNRVIINLNQELEDSTTYVFNFQKSIKDITENNIPDNLKLVFSTGPNIDSLSFSGNVSYILPQKQKNITDVLVGLYAENDTTNVLTATPYYIGQTDSIGNFNLSNIKAGNYRAYAWHDQNNSLKAEEKQEEYGFISDTISISENVTDAKLYLSKADLSAFKINRASASGQNFDIYLSKYPTDIIIDHQDINKSLFYRQNEKTIRLYHTSIINDSTAVKLMLRDSVGFKLDTIVYAKFEESDRKNEKLETTVKAKRNFLKEIEAEIKFNKPINNVNYDSLYIKYDSASYIPIKPEMLSFKDSLDRTLISIAVNVPDSLKQEEYTLYAMDSTFQDIEGEFNTTKIENLFRKLDPETLAEEIKITVNTENLPIIVQIIDKKDEVVAEQYLTETNVAIFKNLEAATYYIRAILDLNKNRRWDTSNMNENRQAEPIYYLENKESDNPKDTIIRGGWSLDVTIDPQKIPGIPKIKENIMK</sequence>
<dbReference type="Proteomes" id="UP001142175">
    <property type="component" value="Unassembled WGS sequence"/>
</dbReference>
<feature type="signal peptide" evidence="3">
    <location>
        <begin position="1"/>
        <end position="20"/>
    </location>
</feature>
<keyword evidence="1 3" id="KW-0732">Signal</keyword>
<protein>
    <submittedName>
        <fullName evidence="5">Ig-like domain-containing domain</fullName>
    </submittedName>
</protein>